<sequence>MARRSFNGPEANSSALDILGGEFETINIHENSGGRRMFRHSGSFRPLTPVKEARTPLNVLQRQEYCDDSAPVNYSRMPFPRSVSPSQEIVSRPRIVKRDDIKRVQIRRGKPQPAGTAVPYSPEDYWNGYHLSFISQRNSHGMMDDSKYPTEVTGQMLRKKAVPMERNLTPSRQGSDLILRVD</sequence>
<protein>
    <submittedName>
        <fullName evidence="1">Uncharacterized protein</fullName>
    </submittedName>
</protein>
<gene>
    <name evidence="1" type="ORF">EYZ11_008736</name>
</gene>
<proteinExistence type="predicted"/>
<evidence type="ECO:0000313" key="1">
    <source>
        <dbReference type="EMBL" id="THC91804.1"/>
    </source>
</evidence>
<comment type="caution">
    <text evidence="1">The sequence shown here is derived from an EMBL/GenBank/DDBJ whole genome shotgun (WGS) entry which is preliminary data.</text>
</comment>
<keyword evidence="2" id="KW-1185">Reference proteome</keyword>
<accession>A0A4V3UNM1</accession>
<name>A0A4V3UNM1_9EURO</name>
<reference evidence="1 2" key="1">
    <citation type="submission" date="2019-03" db="EMBL/GenBank/DDBJ databases">
        <title>The genome sequence of a newly discovered highly antifungal drug resistant Aspergillus species, Aspergillus tanneri NIH 1004.</title>
        <authorList>
            <person name="Mounaud S."/>
            <person name="Singh I."/>
            <person name="Joardar V."/>
            <person name="Pakala S."/>
            <person name="Pakala S."/>
            <person name="Venepally P."/>
            <person name="Hoover J."/>
            <person name="Nierman W."/>
            <person name="Chung J."/>
            <person name="Losada L."/>
        </authorList>
    </citation>
    <scope>NUCLEOTIDE SEQUENCE [LARGE SCALE GENOMIC DNA]</scope>
    <source>
        <strain evidence="1 2">NIH1004</strain>
    </source>
</reference>
<dbReference type="EMBL" id="SOSA01000383">
    <property type="protein sequence ID" value="THC91804.1"/>
    <property type="molecule type" value="Genomic_DNA"/>
</dbReference>
<dbReference type="STRING" id="1220188.A0A4V3UNM1"/>
<dbReference type="VEuPathDB" id="FungiDB:EYZ11_008736"/>
<dbReference type="Proteomes" id="UP000308092">
    <property type="component" value="Unassembled WGS sequence"/>
</dbReference>
<dbReference type="AlphaFoldDB" id="A0A4V3UNM1"/>
<evidence type="ECO:0000313" key="2">
    <source>
        <dbReference type="Proteomes" id="UP000308092"/>
    </source>
</evidence>
<organism evidence="1 2">
    <name type="scientific">Aspergillus tanneri</name>
    <dbReference type="NCBI Taxonomy" id="1220188"/>
    <lineage>
        <taxon>Eukaryota</taxon>
        <taxon>Fungi</taxon>
        <taxon>Dikarya</taxon>
        <taxon>Ascomycota</taxon>
        <taxon>Pezizomycotina</taxon>
        <taxon>Eurotiomycetes</taxon>
        <taxon>Eurotiomycetidae</taxon>
        <taxon>Eurotiales</taxon>
        <taxon>Aspergillaceae</taxon>
        <taxon>Aspergillus</taxon>
        <taxon>Aspergillus subgen. Circumdati</taxon>
    </lineage>
</organism>